<accession>A0ABM7GBU1</accession>
<keyword evidence="1" id="KW-1133">Transmembrane helix</keyword>
<proteinExistence type="predicted"/>
<organism evidence="2 3">
    <name type="scientific">Vreelandella olivaria</name>
    <dbReference type="NCBI Taxonomy" id="390919"/>
    <lineage>
        <taxon>Bacteria</taxon>
        <taxon>Pseudomonadati</taxon>
        <taxon>Pseudomonadota</taxon>
        <taxon>Gammaproteobacteria</taxon>
        <taxon>Oceanospirillales</taxon>
        <taxon>Halomonadaceae</taxon>
        <taxon>Vreelandella</taxon>
    </lineage>
</organism>
<keyword evidence="1" id="KW-0472">Membrane</keyword>
<name>A0ABM7GBU1_9GAMM</name>
<dbReference type="PANTHER" id="PTHR35342">
    <property type="entry name" value="TRICARBOXYLIC TRANSPORT PROTEIN"/>
    <property type="match status" value="1"/>
</dbReference>
<gene>
    <name evidence="2" type="ORF">HORIV_02970</name>
</gene>
<keyword evidence="1" id="KW-0812">Transmembrane</keyword>
<evidence type="ECO:0000313" key="3">
    <source>
        <dbReference type="Proteomes" id="UP000289555"/>
    </source>
</evidence>
<evidence type="ECO:0000256" key="1">
    <source>
        <dbReference type="SAM" id="Phobius"/>
    </source>
</evidence>
<dbReference type="EMBL" id="AP019416">
    <property type="protein sequence ID" value="BBI47876.1"/>
    <property type="molecule type" value="Genomic_DNA"/>
</dbReference>
<sequence>MVGFGVLGFFMQKYGFSQAALCIALILGPMAESNLRLGLMSARDDLWVFLSGPITLLFLGLALLSLLLPMLRTWRQQRRVSFSPVEEGVARVGSAAISFFLSL</sequence>
<evidence type="ECO:0000313" key="2">
    <source>
        <dbReference type="EMBL" id="BBI47876.1"/>
    </source>
</evidence>
<reference evidence="3" key="1">
    <citation type="journal article" date="2019" name="Microbiol. Resour. Announc.">
        <title>Complete Genome Sequence of Halomonas olivaria, a Moderately Halophilic Bacterium Isolated from Olive Processing Effluents, Obtained by Nanopore Sequencing.</title>
        <authorList>
            <person name="Nagata S."/>
            <person name="Ii K.M."/>
            <person name="Tsukimi T."/>
            <person name="Miura M.C."/>
            <person name="Galipon J."/>
            <person name="Arakawa K."/>
        </authorList>
    </citation>
    <scope>NUCLEOTIDE SEQUENCE [LARGE SCALE GENOMIC DNA]</scope>
    <source>
        <strain evidence="3">TYRC17</strain>
    </source>
</reference>
<keyword evidence="3" id="KW-1185">Reference proteome</keyword>
<protein>
    <submittedName>
        <fullName evidence="2">Uncharacterized protein</fullName>
    </submittedName>
</protein>
<dbReference type="PANTHER" id="PTHR35342:SF5">
    <property type="entry name" value="TRICARBOXYLIC TRANSPORT PROTEIN"/>
    <property type="match status" value="1"/>
</dbReference>
<dbReference type="Proteomes" id="UP000289555">
    <property type="component" value="Chromosome"/>
</dbReference>
<feature type="transmembrane region" description="Helical" evidence="1">
    <location>
        <begin position="46"/>
        <end position="71"/>
    </location>
</feature>